<dbReference type="Proteomes" id="UP001634393">
    <property type="component" value="Unassembled WGS sequence"/>
</dbReference>
<dbReference type="PROSITE" id="PS50053">
    <property type="entry name" value="UBIQUITIN_2"/>
    <property type="match status" value="2"/>
</dbReference>
<dbReference type="PANTHER" id="PTHR10621">
    <property type="entry name" value="UV EXCISION REPAIR PROTEIN RAD23"/>
    <property type="match status" value="1"/>
</dbReference>
<evidence type="ECO:0000313" key="2">
    <source>
        <dbReference type="EMBL" id="KAL3821013.1"/>
    </source>
</evidence>
<comment type="caution">
    <text evidence="2">The sequence shown here is derived from an EMBL/GenBank/DDBJ whole genome shotgun (WGS) entry which is preliminary data.</text>
</comment>
<organism evidence="2 3">
    <name type="scientific">Penstemon smallii</name>
    <dbReference type="NCBI Taxonomy" id="265156"/>
    <lineage>
        <taxon>Eukaryota</taxon>
        <taxon>Viridiplantae</taxon>
        <taxon>Streptophyta</taxon>
        <taxon>Embryophyta</taxon>
        <taxon>Tracheophyta</taxon>
        <taxon>Spermatophyta</taxon>
        <taxon>Magnoliopsida</taxon>
        <taxon>eudicotyledons</taxon>
        <taxon>Gunneridae</taxon>
        <taxon>Pentapetalae</taxon>
        <taxon>asterids</taxon>
        <taxon>lamiids</taxon>
        <taxon>Lamiales</taxon>
        <taxon>Plantaginaceae</taxon>
        <taxon>Cheloneae</taxon>
        <taxon>Penstemon</taxon>
    </lineage>
</organism>
<feature type="domain" description="Ubiquitin-like" evidence="1">
    <location>
        <begin position="1"/>
        <end position="54"/>
    </location>
</feature>
<reference evidence="2 3" key="1">
    <citation type="submission" date="2024-12" db="EMBL/GenBank/DDBJ databases">
        <title>The unique morphological basis and parallel evolutionary history of personate flowers in Penstemon.</title>
        <authorList>
            <person name="Depatie T.H."/>
            <person name="Wessinger C.A."/>
        </authorList>
    </citation>
    <scope>NUCLEOTIDE SEQUENCE [LARGE SCALE GENOMIC DNA]</scope>
    <source>
        <strain evidence="2">WTNN_2</strain>
        <tissue evidence="2">Leaf</tissue>
    </source>
</reference>
<dbReference type="PANTHER" id="PTHR10621:SF0">
    <property type="entry name" value="UV EXCISION REPAIR PROTEIN RAD23"/>
    <property type="match status" value="1"/>
</dbReference>
<dbReference type="Pfam" id="PF00240">
    <property type="entry name" value="ubiquitin"/>
    <property type="match status" value="1"/>
</dbReference>
<dbReference type="InterPro" id="IPR000626">
    <property type="entry name" value="Ubiquitin-like_dom"/>
</dbReference>
<dbReference type="InterPro" id="IPR029071">
    <property type="entry name" value="Ubiquitin-like_domsf"/>
</dbReference>
<dbReference type="SUPFAM" id="SSF54236">
    <property type="entry name" value="Ubiquitin-like"/>
    <property type="match status" value="2"/>
</dbReference>
<dbReference type="CDD" id="cd17039">
    <property type="entry name" value="Ubl_ubiquitin_like"/>
    <property type="match status" value="1"/>
</dbReference>
<evidence type="ECO:0000313" key="3">
    <source>
        <dbReference type="Proteomes" id="UP001634393"/>
    </source>
</evidence>
<feature type="domain" description="Ubiquitin-like" evidence="1">
    <location>
        <begin position="71"/>
        <end position="150"/>
    </location>
</feature>
<accession>A0ABD3S9A4</accession>
<protein>
    <recommendedName>
        <fullName evidence="1">Ubiquitin-like domain-containing protein</fullName>
    </recommendedName>
</protein>
<sequence>MDTVQSLKEKIHIVDGTSIKRMILYFCGTEMEDEFRSVTEYGIEERSEVIVFLKSSTREMVNNNRPPGKFINVVVETSSSLLNSAKIPIEILDSSRVDEMGKLLLERKILPVDEYIFIHKQRVMNDGCSLRWHGVENGDYIYVFKGTVGGGEC</sequence>
<keyword evidence="3" id="KW-1185">Reference proteome</keyword>
<name>A0ABD3S9A4_9LAMI</name>
<dbReference type="AlphaFoldDB" id="A0ABD3S9A4"/>
<gene>
    <name evidence="2" type="ORF">ACJIZ3_006918</name>
</gene>
<evidence type="ECO:0000259" key="1">
    <source>
        <dbReference type="PROSITE" id="PS50053"/>
    </source>
</evidence>
<dbReference type="Gene3D" id="3.10.20.90">
    <property type="entry name" value="Phosphatidylinositol 3-kinase Catalytic Subunit, Chain A, domain 1"/>
    <property type="match status" value="2"/>
</dbReference>
<dbReference type="EMBL" id="JBJXBP010000007">
    <property type="protein sequence ID" value="KAL3821013.1"/>
    <property type="molecule type" value="Genomic_DNA"/>
</dbReference>
<proteinExistence type="predicted"/>